<dbReference type="InterPro" id="IPR002104">
    <property type="entry name" value="Integrase_catalytic"/>
</dbReference>
<dbReference type="GO" id="GO:0006310">
    <property type="term" value="P:DNA recombination"/>
    <property type="evidence" value="ECO:0007669"/>
    <property type="project" value="UniProtKB-KW"/>
</dbReference>
<dbReference type="InterPro" id="IPR044068">
    <property type="entry name" value="CB"/>
</dbReference>
<dbReference type="InterPro" id="IPR025166">
    <property type="entry name" value="Integrase_DNA_bind_dom"/>
</dbReference>
<dbReference type="PROSITE" id="PS51900">
    <property type="entry name" value="CB"/>
    <property type="match status" value="1"/>
</dbReference>
<dbReference type="InterPro" id="IPR053876">
    <property type="entry name" value="Phage_int_M"/>
</dbReference>
<dbReference type="InterPro" id="IPR013762">
    <property type="entry name" value="Integrase-like_cat_sf"/>
</dbReference>
<dbReference type="CDD" id="cd00801">
    <property type="entry name" value="INT_P4_C"/>
    <property type="match status" value="1"/>
</dbReference>
<dbReference type="GO" id="GO:0015074">
    <property type="term" value="P:DNA integration"/>
    <property type="evidence" value="ECO:0007669"/>
    <property type="project" value="UniProtKB-KW"/>
</dbReference>
<dbReference type="Gene3D" id="3.30.160.390">
    <property type="entry name" value="Integrase, DNA-binding domain"/>
    <property type="match status" value="1"/>
</dbReference>
<dbReference type="OrthoDB" id="7615137at2"/>
<keyword evidence="4" id="KW-0233">DNA recombination</keyword>
<name>A0A2P8EU68_9RHOB</name>
<evidence type="ECO:0000256" key="5">
    <source>
        <dbReference type="PROSITE-ProRule" id="PRU01248"/>
    </source>
</evidence>
<evidence type="ECO:0000259" key="6">
    <source>
        <dbReference type="PROSITE" id="PS51898"/>
    </source>
</evidence>
<evidence type="ECO:0000256" key="2">
    <source>
        <dbReference type="ARBA" id="ARBA00022908"/>
    </source>
</evidence>
<dbReference type="EMBL" id="PYGJ01000036">
    <property type="protein sequence ID" value="PSL13009.1"/>
    <property type="molecule type" value="Genomic_DNA"/>
</dbReference>
<dbReference type="SUPFAM" id="SSF56349">
    <property type="entry name" value="DNA breaking-rejoining enzymes"/>
    <property type="match status" value="1"/>
</dbReference>
<dbReference type="Gene3D" id="1.10.150.130">
    <property type="match status" value="1"/>
</dbReference>
<protein>
    <submittedName>
        <fullName evidence="8">Integrase</fullName>
    </submittedName>
</protein>
<dbReference type="PANTHER" id="PTHR30629:SF2">
    <property type="entry name" value="PROPHAGE INTEGRASE INTS-RELATED"/>
    <property type="match status" value="1"/>
</dbReference>
<dbReference type="InterPro" id="IPR050808">
    <property type="entry name" value="Phage_Integrase"/>
</dbReference>
<dbReference type="InterPro" id="IPR010998">
    <property type="entry name" value="Integrase_recombinase_N"/>
</dbReference>
<comment type="caution">
    <text evidence="8">The sequence shown here is derived from an EMBL/GenBank/DDBJ whole genome shotgun (WGS) entry which is preliminary data.</text>
</comment>
<dbReference type="RefSeq" id="WP_133170035.1">
    <property type="nucleotide sequence ID" value="NZ_PYGJ01000036.1"/>
</dbReference>
<dbReference type="GO" id="GO:0003677">
    <property type="term" value="F:DNA binding"/>
    <property type="evidence" value="ECO:0007669"/>
    <property type="project" value="UniProtKB-UniRule"/>
</dbReference>
<feature type="domain" description="Core-binding (CB)" evidence="7">
    <location>
        <begin position="106"/>
        <end position="187"/>
    </location>
</feature>
<proteinExistence type="inferred from homology"/>
<evidence type="ECO:0000256" key="3">
    <source>
        <dbReference type="ARBA" id="ARBA00023125"/>
    </source>
</evidence>
<dbReference type="Gene3D" id="1.10.443.10">
    <property type="entry name" value="Intergrase catalytic core"/>
    <property type="match status" value="1"/>
</dbReference>
<evidence type="ECO:0000256" key="1">
    <source>
        <dbReference type="ARBA" id="ARBA00008857"/>
    </source>
</evidence>
<dbReference type="InterPro" id="IPR038488">
    <property type="entry name" value="Integrase_DNA-bd_sf"/>
</dbReference>
<dbReference type="InterPro" id="IPR011010">
    <property type="entry name" value="DNA_brk_join_enz"/>
</dbReference>
<accession>A0A2P8EU68</accession>
<feature type="domain" description="Tyr recombinase" evidence="6">
    <location>
        <begin position="211"/>
        <end position="384"/>
    </location>
</feature>
<dbReference type="Pfam" id="PF13356">
    <property type="entry name" value="Arm-DNA-bind_3"/>
    <property type="match status" value="1"/>
</dbReference>
<comment type="similarity">
    <text evidence="1">Belongs to the 'phage' integrase family.</text>
</comment>
<organism evidence="8 9">
    <name type="scientific">Shimia abyssi</name>
    <dbReference type="NCBI Taxonomy" id="1662395"/>
    <lineage>
        <taxon>Bacteria</taxon>
        <taxon>Pseudomonadati</taxon>
        <taxon>Pseudomonadota</taxon>
        <taxon>Alphaproteobacteria</taxon>
        <taxon>Rhodobacterales</taxon>
        <taxon>Roseobacteraceae</taxon>
    </lineage>
</organism>
<evidence type="ECO:0000313" key="9">
    <source>
        <dbReference type="Proteomes" id="UP000240418"/>
    </source>
</evidence>
<dbReference type="Proteomes" id="UP000240418">
    <property type="component" value="Unassembled WGS sequence"/>
</dbReference>
<dbReference type="Pfam" id="PF22022">
    <property type="entry name" value="Phage_int_M"/>
    <property type="match status" value="1"/>
</dbReference>
<gene>
    <name evidence="8" type="ORF">CLV88_13611</name>
</gene>
<keyword evidence="9" id="KW-1185">Reference proteome</keyword>
<keyword evidence="3 5" id="KW-0238">DNA-binding</keyword>
<evidence type="ECO:0000313" key="8">
    <source>
        <dbReference type="EMBL" id="PSL13009.1"/>
    </source>
</evidence>
<keyword evidence="2" id="KW-0229">DNA integration</keyword>
<evidence type="ECO:0000256" key="4">
    <source>
        <dbReference type="ARBA" id="ARBA00023172"/>
    </source>
</evidence>
<dbReference type="PROSITE" id="PS51898">
    <property type="entry name" value="TYR_RECOMBINASE"/>
    <property type="match status" value="1"/>
</dbReference>
<dbReference type="PANTHER" id="PTHR30629">
    <property type="entry name" value="PROPHAGE INTEGRASE"/>
    <property type="match status" value="1"/>
</dbReference>
<dbReference type="AlphaFoldDB" id="A0A2P8EU68"/>
<sequence>MKESMRMANLTDAKIKNAKPREKKYKPAAGCGFIVVVHPGGSKTWVWRYRVDVKQREMTLGSYPSVGLKDARQRVEAQRNLLEDNITPDVAEMRAEVQDRSGLTDTTFAGVVRAWLVEERPHWAEKTFVRARNRIEKDAIPLLGTVEVADITVVDIKAVALKIADRGSHETARRVIRILRQVLGYAEAEGLISFVPGANVIDRVKPQPKRHHPAITEPERLAKFLQALDAWPHQTLGKPLVQIIAHTGQRAGEVRNIRWADINMGERVWNNVVTKTGITIAIPLTDPVIEILKEMYAINGTRELVFASEDGPVSEPATMNMIRRIGFGGETDAHGLRATFRTLVTERLGFEEKLAEAQLSHASKEQHGRAYDRTSYFAQRRVMMEAYSQFLVQLQEARANVVPMIAGAKV</sequence>
<reference evidence="8 9" key="1">
    <citation type="submission" date="2018-03" db="EMBL/GenBank/DDBJ databases">
        <title>Genomic Encyclopedia of Archaeal and Bacterial Type Strains, Phase II (KMG-II): from individual species to whole genera.</title>
        <authorList>
            <person name="Goeker M."/>
        </authorList>
    </citation>
    <scope>NUCLEOTIDE SEQUENCE [LARGE SCALE GENOMIC DNA]</scope>
    <source>
        <strain evidence="8 9">DSM 100673</strain>
    </source>
</reference>
<evidence type="ECO:0000259" key="7">
    <source>
        <dbReference type="PROSITE" id="PS51900"/>
    </source>
</evidence>
<dbReference type="Pfam" id="PF00589">
    <property type="entry name" value="Phage_integrase"/>
    <property type="match status" value="1"/>
</dbReference>